<protein>
    <submittedName>
        <fullName evidence="1">Uncharacterized protein</fullName>
    </submittedName>
</protein>
<gene>
    <name evidence="1" type="ORF">FGO68_gene7084</name>
</gene>
<dbReference type="AlphaFoldDB" id="A0A8J8SXF0"/>
<evidence type="ECO:0000313" key="2">
    <source>
        <dbReference type="Proteomes" id="UP000785679"/>
    </source>
</evidence>
<accession>A0A8J8SXF0</accession>
<comment type="caution">
    <text evidence="1">The sequence shown here is derived from an EMBL/GenBank/DDBJ whole genome shotgun (WGS) entry which is preliminary data.</text>
</comment>
<name>A0A8J8SXF0_HALGN</name>
<reference evidence="1" key="1">
    <citation type="submission" date="2019-06" db="EMBL/GenBank/DDBJ databases">
        <authorList>
            <person name="Zheng W."/>
        </authorList>
    </citation>
    <scope>NUCLEOTIDE SEQUENCE</scope>
    <source>
        <strain evidence="1">QDHG01</strain>
    </source>
</reference>
<keyword evidence="2" id="KW-1185">Reference proteome</keyword>
<organism evidence="1 2">
    <name type="scientific">Halteria grandinella</name>
    <dbReference type="NCBI Taxonomy" id="5974"/>
    <lineage>
        <taxon>Eukaryota</taxon>
        <taxon>Sar</taxon>
        <taxon>Alveolata</taxon>
        <taxon>Ciliophora</taxon>
        <taxon>Intramacronucleata</taxon>
        <taxon>Spirotrichea</taxon>
        <taxon>Stichotrichia</taxon>
        <taxon>Sporadotrichida</taxon>
        <taxon>Halteriidae</taxon>
        <taxon>Halteria</taxon>
    </lineage>
</organism>
<dbReference type="EMBL" id="RRYP01017074">
    <property type="protein sequence ID" value="TNV74372.1"/>
    <property type="molecule type" value="Genomic_DNA"/>
</dbReference>
<dbReference type="Proteomes" id="UP000785679">
    <property type="component" value="Unassembled WGS sequence"/>
</dbReference>
<evidence type="ECO:0000313" key="1">
    <source>
        <dbReference type="EMBL" id="TNV74372.1"/>
    </source>
</evidence>
<sequence>MSSKSHKLKLPINRITIIQNYLIGNIVYTKLALCNKKIREALLTSGLGEERPIVIYIPKAEQQLTHYNVLKILKFSQKITIYLQSDENIPNENLQANLDKLCDHLHWGMNYLRHEPDYNKQEFFLEIADSQIAFPFLKNELLYLNKFEQLLTNGRLTNFLKFLDHIESFESIFFISPDIGQHAQAENCIRYKNLDIKSYRRQSKAELIIKNVREALRIILFQDCNFYGGQIQYIPIMYPSIEKLSFWNVNFCNRTEFGIFKCLKGIAELMKTMFNQTKFLIIRQETMVQLLKSFSSLLEEAMDNNGNR</sequence>
<proteinExistence type="predicted"/>